<comment type="catalytic activity">
    <reaction evidence="8">
        <text>N(1)-(5-phospho-beta-D-ribosyl)glycinamide + (6R)-10-formyltetrahydrofolate = N(2)-formyl-N(1)-(5-phospho-beta-D-ribosyl)glycinamide + (6S)-5,6,7,8-tetrahydrofolate + H(+)</text>
        <dbReference type="Rhea" id="RHEA:15053"/>
        <dbReference type="ChEBI" id="CHEBI:15378"/>
        <dbReference type="ChEBI" id="CHEBI:57453"/>
        <dbReference type="ChEBI" id="CHEBI:143788"/>
        <dbReference type="ChEBI" id="CHEBI:147286"/>
        <dbReference type="ChEBI" id="CHEBI:195366"/>
        <dbReference type="EC" id="2.1.2.2"/>
    </reaction>
</comment>
<accession>A0A0B6YYA0</accession>
<feature type="domain" description="PurM-like C-terminal" evidence="10">
    <location>
        <begin position="1"/>
        <end position="76"/>
    </location>
</feature>
<dbReference type="Pfam" id="PF00551">
    <property type="entry name" value="Formyl_trans_N"/>
    <property type="match status" value="1"/>
</dbReference>
<dbReference type="Gene3D" id="3.40.50.170">
    <property type="entry name" value="Formyl transferase, N-terminal domain"/>
    <property type="match status" value="1"/>
</dbReference>
<evidence type="ECO:0000313" key="11">
    <source>
        <dbReference type="EMBL" id="CEK61218.1"/>
    </source>
</evidence>
<evidence type="ECO:0000259" key="10">
    <source>
        <dbReference type="Pfam" id="PF02769"/>
    </source>
</evidence>
<dbReference type="PANTHER" id="PTHR43369">
    <property type="entry name" value="PHOSPHORIBOSYLGLYCINAMIDE FORMYLTRANSFERASE"/>
    <property type="match status" value="1"/>
</dbReference>
<dbReference type="CDD" id="cd08645">
    <property type="entry name" value="FMT_core_GART"/>
    <property type="match status" value="1"/>
</dbReference>
<organism evidence="11">
    <name type="scientific">Arion vulgaris</name>
    <dbReference type="NCBI Taxonomy" id="1028688"/>
    <lineage>
        <taxon>Eukaryota</taxon>
        <taxon>Metazoa</taxon>
        <taxon>Spiralia</taxon>
        <taxon>Lophotrochozoa</taxon>
        <taxon>Mollusca</taxon>
        <taxon>Gastropoda</taxon>
        <taxon>Heterobranchia</taxon>
        <taxon>Euthyneura</taxon>
        <taxon>Panpulmonata</taxon>
        <taxon>Eupulmonata</taxon>
        <taxon>Stylommatophora</taxon>
        <taxon>Helicina</taxon>
        <taxon>Arionoidea</taxon>
        <taxon>Arionidae</taxon>
        <taxon>Arion</taxon>
    </lineage>
</organism>
<dbReference type="Pfam" id="PF02769">
    <property type="entry name" value="AIRS_C"/>
    <property type="match status" value="1"/>
</dbReference>
<protein>
    <recommendedName>
        <fullName evidence="2">phosphoribosylglycinamide formyltransferase 1</fullName>
        <ecNumber evidence="2">2.1.2.2</ecNumber>
    </recommendedName>
    <alternativeName>
        <fullName evidence="7">5'-phosphoribosylglycinamide transformylase</fullName>
    </alternativeName>
    <alternativeName>
        <fullName evidence="6">GAR transformylase</fullName>
    </alternativeName>
</protein>
<dbReference type="InterPro" id="IPR002376">
    <property type="entry name" value="Formyl_transf_N"/>
</dbReference>
<feature type="non-terminal residue" evidence="11">
    <location>
        <position position="1"/>
    </location>
</feature>
<dbReference type="GO" id="GO:0006189">
    <property type="term" value="P:'de novo' IMP biosynthetic process"/>
    <property type="evidence" value="ECO:0007669"/>
    <property type="project" value="UniProtKB-UniPathway"/>
</dbReference>
<dbReference type="EC" id="2.1.2.2" evidence="2"/>
<name>A0A0B6YYA0_9EUPU</name>
<dbReference type="PROSITE" id="PS00373">
    <property type="entry name" value="GART"/>
    <property type="match status" value="1"/>
</dbReference>
<evidence type="ECO:0000256" key="5">
    <source>
        <dbReference type="ARBA" id="ARBA00038440"/>
    </source>
</evidence>
<dbReference type="InterPro" id="IPR010918">
    <property type="entry name" value="PurM-like_C_dom"/>
</dbReference>
<dbReference type="GO" id="GO:0005829">
    <property type="term" value="C:cytosol"/>
    <property type="evidence" value="ECO:0007669"/>
    <property type="project" value="TreeGrafter"/>
</dbReference>
<dbReference type="InterPro" id="IPR036477">
    <property type="entry name" value="Formyl_transf_N_sf"/>
</dbReference>
<keyword evidence="3" id="KW-0808">Transferase</keyword>
<dbReference type="UniPathway" id="UPA00074">
    <property type="reaction ID" value="UER00126"/>
</dbReference>
<feature type="domain" description="Formyl transferase N-terminal" evidence="9">
    <location>
        <begin position="102"/>
        <end position="284"/>
    </location>
</feature>
<dbReference type="InterPro" id="IPR001555">
    <property type="entry name" value="GART_AS"/>
</dbReference>
<dbReference type="SUPFAM" id="SSF56042">
    <property type="entry name" value="PurM C-terminal domain-like"/>
    <property type="match status" value="1"/>
</dbReference>
<reference evidence="11" key="1">
    <citation type="submission" date="2014-12" db="EMBL/GenBank/DDBJ databases">
        <title>Insight into the proteome of Arion vulgaris.</title>
        <authorList>
            <person name="Aradska J."/>
            <person name="Bulat T."/>
            <person name="Smidak R."/>
            <person name="Sarate P."/>
            <person name="Gangsoo J."/>
            <person name="Sialana F."/>
            <person name="Bilban M."/>
            <person name="Lubec G."/>
        </authorList>
    </citation>
    <scope>NUCLEOTIDE SEQUENCE</scope>
    <source>
        <tissue evidence="11">Skin</tissue>
    </source>
</reference>
<evidence type="ECO:0000256" key="6">
    <source>
        <dbReference type="ARBA" id="ARBA00041324"/>
    </source>
</evidence>
<dbReference type="Gene3D" id="3.90.650.10">
    <property type="entry name" value="PurM-like C-terminal domain"/>
    <property type="match status" value="1"/>
</dbReference>
<dbReference type="SUPFAM" id="SSF53328">
    <property type="entry name" value="Formyltransferase"/>
    <property type="match status" value="1"/>
</dbReference>
<dbReference type="InterPro" id="IPR004607">
    <property type="entry name" value="GART"/>
</dbReference>
<dbReference type="EMBL" id="HACG01014353">
    <property type="protein sequence ID" value="CEK61218.1"/>
    <property type="molecule type" value="Transcribed_RNA"/>
</dbReference>
<evidence type="ECO:0000256" key="3">
    <source>
        <dbReference type="ARBA" id="ARBA00022679"/>
    </source>
</evidence>
<comment type="pathway">
    <text evidence="1">Purine metabolism; IMP biosynthesis via de novo pathway; N(2)-formyl-N(1)-(5-phospho-D-ribosyl)glycinamide from N(1)-(5-phospho-D-ribosyl)glycinamide (10-formyl THF route): step 1/1.</text>
</comment>
<evidence type="ECO:0000256" key="7">
    <source>
        <dbReference type="ARBA" id="ARBA00041682"/>
    </source>
</evidence>
<evidence type="ECO:0000256" key="8">
    <source>
        <dbReference type="ARBA" id="ARBA00047664"/>
    </source>
</evidence>
<evidence type="ECO:0000256" key="2">
    <source>
        <dbReference type="ARBA" id="ARBA00012254"/>
    </source>
</evidence>
<dbReference type="PANTHER" id="PTHR43369:SF2">
    <property type="entry name" value="PHOSPHORIBOSYLGLYCINAMIDE FORMYLTRANSFERASE"/>
    <property type="match status" value="1"/>
</dbReference>
<sequence>LGVHLDATKWFMPPVFGWLQYMGRISDYEMSRTFNCGLGAVLVVGQGDVAGVLSILSDNGGRPAVVGSVIKVQDDAEKVHIDNLMPSLVASWTRPTIPEHRKRVAVFISGSGTNLQALIDHTQDKSKHSAAEIVLVISNVPNVAGLTRAKKAGIKTLVIDHKVYKSRSEFDTALHEALVEHGIELVCLAGFMRILTGQFVSKWTGRMLNIHPSLLPSFKGAHAQKLALEAGVRVSGCTIHFVAEEVDAGAIVAQETVPIYPGDTKDMLAERIKTAEHVAYPAALEVVASGRVELNSEGKLIWNW</sequence>
<dbReference type="NCBIfam" id="TIGR00639">
    <property type="entry name" value="PurN"/>
    <property type="match status" value="1"/>
</dbReference>
<dbReference type="AlphaFoldDB" id="A0A0B6YYA0"/>
<gene>
    <name evidence="11" type="primary">ORF41647</name>
</gene>
<evidence type="ECO:0000256" key="4">
    <source>
        <dbReference type="ARBA" id="ARBA00022755"/>
    </source>
</evidence>
<evidence type="ECO:0000259" key="9">
    <source>
        <dbReference type="Pfam" id="PF00551"/>
    </source>
</evidence>
<dbReference type="HAMAP" id="MF_01930">
    <property type="entry name" value="PurN"/>
    <property type="match status" value="1"/>
</dbReference>
<keyword evidence="4" id="KW-0658">Purine biosynthesis</keyword>
<dbReference type="FunFam" id="3.40.50.170:FF:000006">
    <property type="entry name" value="Trifunctional purine biosynthetic protein adenosine-3"/>
    <property type="match status" value="1"/>
</dbReference>
<dbReference type="InterPro" id="IPR036676">
    <property type="entry name" value="PurM-like_C_sf"/>
</dbReference>
<comment type="similarity">
    <text evidence="5">Belongs to the GART family.</text>
</comment>
<evidence type="ECO:0000256" key="1">
    <source>
        <dbReference type="ARBA" id="ARBA00005054"/>
    </source>
</evidence>
<dbReference type="GO" id="GO:0004644">
    <property type="term" value="F:phosphoribosylglycinamide formyltransferase activity"/>
    <property type="evidence" value="ECO:0007669"/>
    <property type="project" value="UniProtKB-EC"/>
</dbReference>
<proteinExistence type="inferred from homology"/>